<dbReference type="KEGG" id="llu:AKJ09_04927"/>
<proteinExistence type="predicted"/>
<dbReference type="Pfam" id="PF00839">
    <property type="entry name" value="Cys_rich_FGFR"/>
    <property type="match status" value="2"/>
</dbReference>
<evidence type="ECO:0000313" key="3">
    <source>
        <dbReference type="Proteomes" id="UP000064967"/>
    </source>
</evidence>
<evidence type="ECO:0000313" key="2">
    <source>
        <dbReference type="EMBL" id="AKU98263.1"/>
    </source>
</evidence>
<sequence length="432" mass="47017">MRSWVVAMVVGAALFAPRGARADNPCLEDVKQFCADVPATTGQIDACLHRNEAKLSPACRAKRAATEERFRVLVEEYSSECHRDVARLCSEVKPGHGRVVACLIRQQDDLSRGCHELTDRVQSAAETMDTLRKACGAEVNRLCSGVPPQAGPLVECLQTNRENLSPACKSIDPRVAAAAAELTDAIDSLSTQERSQEAQQILQGIETIAFSRSQVLFQLDSYQGITKNANGSRLLFNPQVAFGNQRQFAVQLKAPIFAVYPYAAERPASSGLGAVTTSLAWAFASSARVRQYAAFGLQWISPVKPPVGGAWAVIPGYAISVGLLKWLSLTGQVAWTRSFASEGYPKLNIVLFDPIVVVSLPGRAFLAVDTKLGWDIENESFVPIVKGIAGLYLDHKRSVSISAWYQRALSNDAELQTFKFGVGSALAYFFDW</sequence>
<keyword evidence="3" id="KW-1185">Reference proteome</keyword>
<dbReference type="PANTHER" id="PTHR11884">
    <property type="entry name" value="SELECTIN LIGAND RELATED"/>
    <property type="match status" value="1"/>
</dbReference>
<protein>
    <submittedName>
        <fullName evidence="2">Cysteine rich repeat domain protein, putative</fullName>
    </submittedName>
</protein>
<gene>
    <name evidence="2" type="ORF">AKJ09_04927</name>
</gene>
<dbReference type="EMBL" id="CP012333">
    <property type="protein sequence ID" value="AKU98263.1"/>
    <property type="molecule type" value="Genomic_DNA"/>
</dbReference>
<dbReference type="InterPro" id="IPR039728">
    <property type="entry name" value="GLG1"/>
</dbReference>
<feature type="chain" id="PRO_5005466787" evidence="1">
    <location>
        <begin position="23"/>
        <end position="432"/>
    </location>
</feature>
<dbReference type="InterPro" id="IPR001893">
    <property type="entry name" value="Cys-rich_GLG1_repeat"/>
</dbReference>
<dbReference type="GO" id="GO:0016020">
    <property type="term" value="C:membrane"/>
    <property type="evidence" value="ECO:0007669"/>
    <property type="project" value="InterPro"/>
</dbReference>
<name>A0A0K1PXL8_9BACT</name>
<organism evidence="2 3">
    <name type="scientific">Labilithrix luteola</name>
    <dbReference type="NCBI Taxonomy" id="1391654"/>
    <lineage>
        <taxon>Bacteria</taxon>
        <taxon>Pseudomonadati</taxon>
        <taxon>Myxococcota</taxon>
        <taxon>Polyangia</taxon>
        <taxon>Polyangiales</taxon>
        <taxon>Labilitrichaceae</taxon>
        <taxon>Labilithrix</taxon>
    </lineage>
</organism>
<dbReference type="PANTHER" id="PTHR11884:SF1">
    <property type="entry name" value="GOLGI APPARATUS PROTEIN 1"/>
    <property type="match status" value="1"/>
</dbReference>
<feature type="signal peptide" evidence="1">
    <location>
        <begin position="1"/>
        <end position="22"/>
    </location>
</feature>
<dbReference type="RefSeq" id="WP_169927757.1">
    <property type="nucleotide sequence ID" value="NZ_CP012333.1"/>
</dbReference>
<dbReference type="AlphaFoldDB" id="A0A0K1PXL8"/>
<dbReference type="Proteomes" id="UP000064967">
    <property type="component" value="Chromosome"/>
</dbReference>
<evidence type="ECO:0000256" key="1">
    <source>
        <dbReference type="SAM" id="SignalP"/>
    </source>
</evidence>
<keyword evidence="1" id="KW-0732">Signal</keyword>
<dbReference type="STRING" id="1391654.AKJ09_04927"/>
<reference evidence="2 3" key="1">
    <citation type="submission" date="2015-08" db="EMBL/GenBank/DDBJ databases">
        <authorList>
            <person name="Babu N.S."/>
            <person name="Beckwith C.J."/>
            <person name="Beseler K.G."/>
            <person name="Brison A."/>
            <person name="Carone J.V."/>
            <person name="Caskin T.P."/>
            <person name="Diamond M."/>
            <person name="Durham M.E."/>
            <person name="Foxe J.M."/>
            <person name="Go M."/>
            <person name="Henderson B.A."/>
            <person name="Jones I.B."/>
            <person name="McGettigan J.A."/>
            <person name="Micheletti S.J."/>
            <person name="Nasrallah M.E."/>
            <person name="Ortiz D."/>
            <person name="Piller C.R."/>
            <person name="Privatt S.R."/>
            <person name="Schneider S.L."/>
            <person name="Sharp S."/>
            <person name="Smith T.C."/>
            <person name="Stanton J.D."/>
            <person name="Ullery H.E."/>
            <person name="Wilson R.J."/>
            <person name="Serrano M.G."/>
            <person name="Buck G."/>
            <person name="Lee V."/>
            <person name="Wang Y."/>
            <person name="Carvalho R."/>
            <person name="Voegtly L."/>
            <person name="Shi R."/>
            <person name="Duckworth R."/>
            <person name="Johnson A."/>
            <person name="Loviza R."/>
            <person name="Walstead R."/>
            <person name="Shah Z."/>
            <person name="Kiflezghi M."/>
            <person name="Wade K."/>
            <person name="Ball S.L."/>
            <person name="Bradley K.W."/>
            <person name="Asai D.J."/>
            <person name="Bowman C.A."/>
            <person name="Russell D.A."/>
            <person name="Pope W.H."/>
            <person name="Jacobs-Sera D."/>
            <person name="Hendrix R.W."/>
            <person name="Hatfull G.F."/>
        </authorList>
    </citation>
    <scope>NUCLEOTIDE SEQUENCE [LARGE SCALE GENOMIC DNA]</scope>
    <source>
        <strain evidence="2 3">DSM 27648</strain>
    </source>
</reference>
<accession>A0A0K1PXL8</accession>